<evidence type="ECO:0000256" key="2">
    <source>
        <dbReference type="PIRSR" id="PIRSR000097-3"/>
    </source>
</evidence>
<dbReference type="PANTHER" id="PTHR43827">
    <property type="entry name" value="2,5-DIKETO-D-GLUCONIC ACID REDUCTASE"/>
    <property type="match status" value="1"/>
</dbReference>
<dbReference type="Proteomes" id="UP000013827">
    <property type="component" value="Unassembled WGS sequence"/>
</dbReference>
<organism evidence="5 6">
    <name type="scientific">Emiliania huxleyi (strain CCMP1516)</name>
    <dbReference type="NCBI Taxonomy" id="280463"/>
    <lineage>
        <taxon>Eukaryota</taxon>
        <taxon>Haptista</taxon>
        <taxon>Haptophyta</taxon>
        <taxon>Prymnesiophyceae</taxon>
        <taxon>Isochrysidales</taxon>
        <taxon>Noelaerhabdaceae</taxon>
        <taxon>Emiliania</taxon>
    </lineage>
</organism>
<keyword evidence="6" id="KW-1185">Reference proteome</keyword>
<evidence type="ECO:0000256" key="1">
    <source>
        <dbReference type="PIRSR" id="PIRSR000097-2"/>
    </source>
</evidence>
<dbReference type="PRINTS" id="PR00069">
    <property type="entry name" value="ALDKETRDTASE"/>
</dbReference>
<reference evidence="6" key="1">
    <citation type="journal article" date="2013" name="Nature">
        <title>Pan genome of the phytoplankton Emiliania underpins its global distribution.</title>
        <authorList>
            <person name="Read B.A."/>
            <person name="Kegel J."/>
            <person name="Klute M.J."/>
            <person name="Kuo A."/>
            <person name="Lefebvre S.C."/>
            <person name="Maumus F."/>
            <person name="Mayer C."/>
            <person name="Miller J."/>
            <person name="Monier A."/>
            <person name="Salamov A."/>
            <person name="Young J."/>
            <person name="Aguilar M."/>
            <person name="Claverie J.M."/>
            <person name="Frickenhaus S."/>
            <person name="Gonzalez K."/>
            <person name="Herman E.K."/>
            <person name="Lin Y.C."/>
            <person name="Napier J."/>
            <person name="Ogata H."/>
            <person name="Sarno A.F."/>
            <person name="Shmutz J."/>
            <person name="Schroeder D."/>
            <person name="de Vargas C."/>
            <person name="Verret F."/>
            <person name="von Dassow P."/>
            <person name="Valentin K."/>
            <person name="Van de Peer Y."/>
            <person name="Wheeler G."/>
            <person name="Dacks J.B."/>
            <person name="Delwiche C.F."/>
            <person name="Dyhrman S.T."/>
            <person name="Glockner G."/>
            <person name="John U."/>
            <person name="Richards T."/>
            <person name="Worden A.Z."/>
            <person name="Zhang X."/>
            <person name="Grigoriev I.V."/>
            <person name="Allen A.E."/>
            <person name="Bidle K."/>
            <person name="Borodovsky M."/>
            <person name="Bowler C."/>
            <person name="Brownlee C."/>
            <person name="Cock J.M."/>
            <person name="Elias M."/>
            <person name="Gladyshev V.N."/>
            <person name="Groth M."/>
            <person name="Guda C."/>
            <person name="Hadaegh A."/>
            <person name="Iglesias-Rodriguez M.D."/>
            <person name="Jenkins J."/>
            <person name="Jones B.M."/>
            <person name="Lawson T."/>
            <person name="Leese F."/>
            <person name="Lindquist E."/>
            <person name="Lobanov A."/>
            <person name="Lomsadze A."/>
            <person name="Malik S.B."/>
            <person name="Marsh M.E."/>
            <person name="Mackinder L."/>
            <person name="Mock T."/>
            <person name="Mueller-Roeber B."/>
            <person name="Pagarete A."/>
            <person name="Parker M."/>
            <person name="Probert I."/>
            <person name="Quesneville H."/>
            <person name="Raines C."/>
            <person name="Rensing S.A."/>
            <person name="Riano-Pachon D.M."/>
            <person name="Richier S."/>
            <person name="Rokitta S."/>
            <person name="Shiraiwa Y."/>
            <person name="Soanes D.M."/>
            <person name="van der Giezen M."/>
            <person name="Wahlund T.M."/>
            <person name="Williams B."/>
            <person name="Wilson W."/>
            <person name="Wolfe G."/>
            <person name="Wurch L.L."/>
        </authorList>
    </citation>
    <scope>NUCLEOTIDE SEQUENCE</scope>
</reference>
<dbReference type="HOGENOM" id="CLU_023205_0_1_1"/>
<dbReference type="eggNOG" id="KOG1577">
    <property type="taxonomic scope" value="Eukaryota"/>
</dbReference>
<name>A0A0D3IFB7_EMIH1</name>
<dbReference type="Pfam" id="PF00248">
    <property type="entry name" value="Aldo_ket_red"/>
    <property type="match status" value="1"/>
</dbReference>
<dbReference type="AlphaFoldDB" id="A0A0D3IFB7"/>
<evidence type="ECO:0000259" key="4">
    <source>
        <dbReference type="Pfam" id="PF00248"/>
    </source>
</evidence>
<dbReference type="GO" id="GO:0016491">
    <property type="term" value="F:oxidoreductase activity"/>
    <property type="evidence" value="ECO:0007669"/>
    <property type="project" value="InterPro"/>
</dbReference>
<dbReference type="CDD" id="cd19071">
    <property type="entry name" value="AKR_AKR1-5-like"/>
    <property type="match status" value="1"/>
</dbReference>
<dbReference type="EnsemblProtists" id="EOD09952">
    <property type="protein sequence ID" value="EOD09952"/>
    <property type="gene ID" value="EMIHUDRAFT_67765"/>
</dbReference>
<dbReference type="OMA" id="LIYGNEH"/>
<dbReference type="PaxDb" id="2903-EOD09952"/>
<dbReference type="SUPFAM" id="SSF51430">
    <property type="entry name" value="NAD(P)-linked oxidoreductase"/>
    <property type="match status" value="1"/>
</dbReference>
<evidence type="ECO:0000313" key="6">
    <source>
        <dbReference type="Proteomes" id="UP000013827"/>
    </source>
</evidence>
<feature type="domain" description="NADP-dependent oxidoreductase" evidence="4">
    <location>
        <begin position="21"/>
        <end position="223"/>
    </location>
</feature>
<dbReference type="InterPro" id="IPR023210">
    <property type="entry name" value="NADP_OxRdtase_dom"/>
</dbReference>
<evidence type="ECO:0000256" key="3">
    <source>
        <dbReference type="SAM" id="MobiDB-lite"/>
    </source>
</evidence>
<evidence type="ECO:0000313" key="5">
    <source>
        <dbReference type="EnsemblProtists" id="EOD09952"/>
    </source>
</evidence>
<dbReference type="KEGG" id="ehx:EMIHUDRAFT_67765"/>
<feature type="site" description="Lowers pKa of active site Tyr" evidence="2">
    <location>
        <position position="31"/>
    </location>
</feature>
<dbReference type="InterPro" id="IPR036812">
    <property type="entry name" value="NAD(P)_OxRdtase_dom_sf"/>
</dbReference>
<dbReference type="InterPro" id="IPR020471">
    <property type="entry name" value="AKR"/>
</dbReference>
<accession>A0A0D3IFB7</accession>
<protein>
    <recommendedName>
        <fullName evidence="4">NADP-dependent oxidoreductase domain-containing protein</fullName>
    </recommendedName>
</protein>
<dbReference type="Gene3D" id="3.20.20.100">
    <property type="entry name" value="NADP-dependent oxidoreductase domain"/>
    <property type="match status" value="1"/>
</dbReference>
<dbReference type="PANTHER" id="PTHR43827:SF13">
    <property type="entry name" value="ALDO_KETO REDUCTASE FAMILY PROTEIN"/>
    <property type="match status" value="1"/>
</dbReference>
<feature type="binding site" evidence="1">
    <location>
        <position position="69"/>
    </location>
    <ligand>
        <name>substrate</name>
    </ligand>
</feature>
<dbReference type="STRING" id="2903.R1BKG7"/>
<sequence>MSSAAFYENEKDRPRRAGSGIPREEIFITSKVWPGEDGEWLTDGSKVVLETVQRSVELLGTHTDLYLLHTPFNKQQRINYWLGLEAARQKGLTTSIGVSNFGVAHLEELLASEKTSVPPAANEVELHPFLRKDDIAAFCSERSIAVIAYSPLARALRLNHAVLAGVAEAHGVSPAQVLVRWSMQHGYVPLPKSVRAERIAQNADVFDFELTQADMAALDALDERLFTEWEEWGKLDPTTVP</sequence>
<reference evidence="5" key="2">
    <citation type="submission" date="2024-10" db="UniProtKB">
        <authorList>
            <consortium name="EnsemblProtists"/>
        </authorList>
    </citation>
    <scope>IDENTIFICATION</scope>
</reference>
<proteinExistence type="predicted"/>
<feature type="region of interest" description="Disordered" evidence="3">
    <location>
        <begin position="1"/>
        <end position="20"/>
    </location>
</feature>
<dbReference type="PIRSF" id="PIRSF000097">
    <property type="entry name" value="AKR"/>
    <property type="match status" value="1"/>
</dbReference>